<keyword evidence="2" id="KW-1185">Reference proteome</keyword>
<accession>A0A6A5QAP0</accession>
<gene>
    <name evidence="1" type="ORF">BDU57DRAFT_523976</name>
</gene>
<evidence type="ECO:0000313" key="2">
    <source>
        <dbReference type="Proteomes" id="UP000800096"/>
    </source>
</evidence>
<evidence type="ECO:0000313" key="1">
    <source>
        <dbReference type="EMBL" id="KAF1911888.1"/>
    </source>
</evidence>
<dbReference type="Proteomes" id="UP000800096">
    <property type="component" value="Unassembled WGS sequence"/>
</dbReference>
<reference evidence="1" key="1">
    <citation type="journal article" date="2020" name="Stud. Mycol.">
        <title>101 Dothideomycetes genomes: a test case for predicting lifestyles and emergence of pathogens.</title>
        <authorList>
            <person name="Haridas S."/>
            <person name="Albert R."/>
            <person name="Binder M."/>
            <person name="Bloem J."/>
            <person name="Labutti K."/>
            <person name="Salamov A."/>
            <person name="Andreopoulos B."/>
            <person name="Baker S."/>
            <person name="Barry K."/>
            <person name="Bills G."/>
            <person name="Bluhm B."/>
            <person name="Cannon C."/>
            <person name="Castanera R."/>
            <person name="Culley D."/>
            <person name="Daum C."/>
            <person name="Ezra D."/>
            <person name="Gonzalez J."/>
            <person name="Henrissat B."/>
            <person name="Kuo A."/>
            <person name="Liang C."/>
            <person name="Lipzen A."/>
            <person name="Lutzoni F."/>
            <person name="Magnuson J."/>
            <person name="Mondo S."/>
            <person name="Nolan M."/>
            <person name="Ohm R."/>
            <person name="Pangilinan J."/>
            <person name="Park H.-J."/>
            <person name="Ramirez L."/>
            <person name="Alfaro M."/>
            <person name="Sun H."/>
            <person name="Tritt A."/>
            <person name="Yoshinaga Y."/>
            <person name="Zwiers L.-H."/>
            <person name="Turgeon B."/>
            <person name="Goodwin S."/>
            <person name="Spatafora J."/>
            <person name="Crous P."/>
            <person name="Grigoriev I."/>
        </authorList>
    </citation>
    <scope>NUCLEOTIDE SEQUENCE</scope>
    <source>
        <strain evidence="1">HMLAC05119</strain>
    </source>
</reference>
<dbReference type="AlphaFoldDB" id="A0A6A5QAP0"/>
<dbReference type="EMBL" id="ML979142">
    <property type="protein sequence ID" value="KAF1911888.1"/>
    <property type="molecule type" value="Genomic_DNA"/>
</dbReference>
<name>A0A6A5QAP0_AMPQU</name>
<organism evidence="1 2">
    <name type="scientific">Ampelomyces quisqualis</name>
    <name type="common">Powdery mildew agent</name>
    <dbReference type="NCBI Taxonomy" id="50730"/>
    <lineage>
        <taxon>Eukaryota</taxon>
        <taxon>Fungi</taxon>
        <taxon>Dikarya</taxon>
        <taxon>Ascomycota</taxon>
        <taxon>Pezizomycotina</taxon>
        <taxon>Dothideomycetes</taxon>
        <taxon>Pleosporomycetidae</taxon>
        <taxon>Pleosporales</taxon>
        <taxon>Pleosporineae</taxon>
        <taxon>Phaeosphaeriaceae</taxon>
        <taxon>Ampelomyces</taxon>
    </lineage>
</organism>
<sequence length="69" mass="7424">MVRTCLGRCCMTGSEHVWLAIVCVFQYLSIGSGYVGKATIGRGGGGLVHIVRIPFVLLLPLTCKLQDTN</sequence>
<protein>
    <submittedName>
        <fullName evidence="1">Uncharacterized protein</fullName>
    </submittedName>
</protein>
<proteinExistence type="predicted"/>